<dbReference type="InterPro" id="IPR032675">
    <property type="entry name" value="LRR_dom_sf"/>
</dbReference>
<reference evidence="2" key="2">
    <citation type="journal article" date="2021" name="Genome Biol. Evol.">
        <title>Developing a high-quality reference genome for a parasitic bivalve with doubly uniparental inheritance (Bivalvia: Unionida).</title>
        <authorList>
            <person name="Smith C.H."/>
        </authorList>
    </citation>
    <scope>NUCLEOTIDE SEQUENCE</scope>
    <source>
        <strain evidence="2">CHS0354</strain>
        <tissue evidence="2">Mantle</tissue>
    </source>
</reference>
<dbReference type="PANTHER" id="PTHR20933">
    <property type="entry name" value="F-BOX ONLY PROTEIN 33"/>
    <property type="match status" value="1"/>
</dbReference>
<name>A0AAE0W6R6_9BIVA</name>
<reference evidence="2" key="1">
    <citation type="journal article" date="2021" name="Genome Biol. Evol.">
        <title>A High-Quality Reference Genome for a Parasitic Bivalve with Doubly Uniparental Inheritance (Bivalvia: Unionida).</title>
        <authorList>
            <person name="Smith C.H."/>
        </authorList>
    </citation>
    <scope>NUCLEOTIDE SEQUENCE</scope>
    <source>
        <strain evidence="2">CHS0354</strain>
    </source>
</reference>
<evidence type="ECO:0000313" key="2">
    <source>
        <dbReference type="EMBL" id="KAK3602280.1"/>
    </source>
</evidence>
<feature type="domain" description="F-box" evidence="1">
    <location>
        <begin position="4"/>
        <end position="50"/>
    </location>
</feature>
<dbReference type="CDD" id="cd22104">
    <property type="entry name" value="F-box_FBXO33"/>
    <property type="match status" value="1"/>
</dbReference>
<protein>
    <recommendedName>
        <fullName evidence="1">F-box domain-containing protein</fullName>
    </recommendedName>
</protein>
<dbReference type="Proteomes" id="UP001195483">
    <property type="component" value="Unassembled WGS sequence"/>
</dbReference>
<dbReference type="PROSITE" id="PS50181">
    <property type="entry name" value="FBOX"/>
    <property type="match status" value="1"/>
</dbReference>
<keyword evidence="3" id="KW-1185">Reference proteome</keyword>
<dbReference type="InterPro" id="IPR036047">
    <property type="entry name" value="F-box-like_dom_sf"/>
</dbReference>
<dbReference type="Gene3D" id="1.20.1280.50">
    <property type="match status" value="1"/>
</dbReference>
<dbReference type="PANTHER" id="PTHR20933:SF3">
    <property type="entry name" value="F-BOX ONLY PROTEIN 33"/>
    <property type="match status" value="1"/>
</dbReference>
<gene>
    <name evidence="2" type="ORF">CHS0354_022021</name>
</gene>
<dbReference type="InterPro" id="IPR001810">
    <property type="entry name" value="F-box_dom"/>
</dbReference>
<dbReference type="AlphaFoldDB" id="A0AAE0W6R6"/>
<dbReference type="Pfam" id="PF12937">
    <property type="entry name" value="F-box-like"/>
    <property type="match status" value="1"/>
</dbReference>
<dbReference type="GO" id="GO:0031398">
    <property type="term" value="P:positive regulation of protein ubiquitination"/>
    <property type="evidence" value="ECO:0007669"/>
    <property type="project" value="TreeGrafter"/>
</dbReference>
<dbReference type="SUPFAM" id="SSF81383">
    <property type="entry name" value="F-box domain"/>
    <property type="match status" value="1"/>
</dbReference>
<reference evidence="2" key="3">
    <citation type="submission" date="2023-05" db="EMBL/GenBank/DDBJ databases">
        <authorList>
            <person name="Smith C.H."/>
        </authorList>
    </citation>
    <scope>NUCLEOTIDE SEQUENCE</scope>
    <source>
        <strain evidence="2">CHS0354</strain>
        <tissue evidence="2">Mantle</tissue>
    </source>
</reference>
<dbReference type="SMART" id="SM00256">
    <property type="entry name" value="FBOX"/>
    <property type="match status" value="1"/>
</dbReference>
<organism evidence="2 3">
    <name type="scientific">Potamilus streckersoni</name>
    <dbReference type="NCBI Taxonomy" id="2493646"/>
    <lineage>
        <taxon>Eukaryota</taxon>
        <taxon>Metazoa</taxon>
        <taxon>Spiralia</taxon>
        <taxon>Lophotrochozoa</taxon>
        <taxon>Mollusca</taxon>
        <taxon>Bivalvia</taxon>
        <taxon>Autobranchia</taxon>
        <taxon>Heteroconchia</taxon>
        <taxon>Palaeoheterodonta</taxon>
        <taxon>Unionida</taxon>
        <taxon>Unionoidea</taxon>
        <taxon>Unionidae</taxon>
        <taxon>Ambleminae</taxon>
        <taxon>Lampsilini</taxon>
        <taxon>Potamilus</taxon>
    </lineage>
</organism>
<accession>A0AAE0W6R6</accession>
<dbReference type="EMBL" id="JAEAOA010001335">
    <property type="protein sequence ID" value="KAK3602280.1"/>
    <property type="molecule type" value="Genomic_DNA"/>
</dbReference>
<evidence type="ECO:0000259" key="1">
    <source>
        <dbReference type="PROSITE" id="PS50181"/>
    </source>
</evidence>
<sequence>MAAGPSWSVMPSVLIVEIFSYLSLKDRLRASSSCKRWRSCLFHPSLWCGVVLNLSYSKRQRTRFLVERCGRFLRQVVICFNSNNPTEVRECLRILEVLSENKVIASLGLQPSSCHLEWTCEPPFYVTDRYLTCIEKIISTSRKLKHLSLGSVDQLLEHSHTVLELLSRYHCDRLKALHLASVKEDSENYGIIDLNVDLIRSFKALQHLSIDYDFLSSSLLEAFLSTEKDQLDRLCIHVHGIEPDHEKITNETWRKLRNRHPKLEVTINLIHSYEGVANLLDILQPCLPLTNFRQFFCSNLNMAAVDFISTHHSESLRSFYVIDGFQDGYPNLYISTTEEDPFVMMAWRCSKLEEFTLIGYEVLDDNVVAIARLRGQNLKTFNIPYSCVSTVYETDGENAMQVERYVNPELADMVSSSLGWSWQPLPDNQTPRAVYDDQADAETAYMKILHSDQAWKCK</sequence>
<comment type="caution">
    <text evidence="2">The sequence shown here is derived from an EMBL/GenBank/DDBJ whole genome shotgun (WGS) entry which is preliminary data.</text>
</comment>
<dbReference type="Gene3D" id="3.80.10.10">
    <property type="entry name" value="Ribonuclease Inhibitor"/>
    <property type="match status" value="1"/>
</dbReference>
<proteinExistence type="predicted"/>
<evidence type="ECO:0000313" key="3">
    <source>
        <dbReference type="Proteomes" id="UP001195483"/>
    </source>
</evidence>